<protein>
    <submittedName>
        <fullName evidence="2">Uncharacterized protein</fullName>
    </submittedName>
</protein>
<accession>A0A0D0CW50</accession>
<evidence type="ECO:0000313" key="3">
    <source>
        <dbReference type="Proteomes" id="UP000054538"/>
    </source>
</evidence>
<evidence type="ECO:0000313" key="2">
    <source>
        <dbReference type="EMBL" id="KIK75316.1"/>
    </source>
</evidence>
<dbReference type="OrthoDB" id="2710340at2759"/>
<reference evidence="3" key="2">
    <citation type="submission" date="2015-01" db="EMBL/GenBank/DDBJ databases">
        <title>Evolutionary Origins and Diversification of the Mycorrhizal Mutualists.</title>
        <authorList>
            <consortium name="DOE Joint Genome Institute"/>
            <consortium name="Mycorrhizal Genomics Consortium"/>
            <person name="Kohler A."/>
            <person name="Kuo A."/>
            <person name="Nagy L.G."/>
            <person name="Floudas D."/>
            <person name="Copeland A."/>
            <person name="Barry K.W."/>
            <person name="Cichocki N."/>
            <person name="Veneault-Fourrey C."/>
            <person name="LaButti K."/>
            <person name="Lindquist E.A."/>
            <person name="Lipzen A."/>
            <person name="Lundell T."/>
            <person name="Morin E."/>
            <person name="Murat C."/>
            <person name="Riley R."/>
            <person name="Ohm R."/>
            <person name="Sun H."/>
            <person name="Tunlid A."/>
            <person name="Henrissat B."/>
            <person name="Grigoriev I.V."/>
            <person name="Hibbett D.S."/>
            <person name="Martin F."/>
        </authorList>
    </citation>
    <scope>NUCLEOTIDE SEQUENCE [LARGE SCALE GENOMIC DNA]</scope>
    <source>
        <strain evidence="3">Ve08.2h10</strain>
    </source>
</reference>
<name>A0A0D0CW50_9AGAM</name>
<dbReference type="InParanoid" id="A0A0D0CW50"/>
<proteinExistence type="predicted"/>
<feature type="region of interest" description="Disordered" evidence="1">
    <location>
        <begin position="1"/>
        <end position="28"/>
    </location>
</feature>
<organism evidence="2 3">
    <name type="scientific">Paxillus rubicundulus Ve08.2h10</name>
    <dbReference type="NCBI Taxonomy" id="930991"/>
    <lineage>
        <taxon>Eukaryota</taxon>
        <taxon>Fungi</taxon>
        <taxon>Dikarya</taxon>
        <taxon>Basidiomycota</taxon>
        <taxon>Agaricomycotina</taxon>
        <taxon>Agaricomycetes</taxon>
        <taxon>Agaricomycetidae</taxon>
        <taxon>Boletales</taxon>
        <taxon>Paxilineae</taxon>
        <taxon>Paxillaceae</taxon>
        <taxon>Paxillus</taxon>
    </lineage>
</organism>
<dbReference type="EMBL" id="KN828196">
    <property type="protein sequence ID" value="KIK75316.1"/>
    <property type="molecule type" value="Genomic_DNA"/>
</dbReference>
<dbReference type="Proteomes" id="UP000054538">
    <property type="component" value="Unassembled WGS sequence"/>
</dbReference>
<dbReference type="AlphaFoldDB" id="A0A0D0CW50"/>
<sequence length="162" mass="17790">MDSPPFQHQPHAPIVLPPNAPPGLMNRPPVPVNQFPGLPHNMIGHHEVHRAWHAHHPHPQAVPLFQPFQPFVPAAVPSPVAPLGPAFNPNAPQQMEGPWHGNICYEGVAQPHQVPDAIMPPFEHPQPMNQTIGGVGAYRDFNAELMDHFNHNHNEHVCNGAG</sequence>
<keyword evidence="3" id="KW-1185">Reference proteome</keyword>
<dbReference type="HOGENOM" id="CLU_1750297_0_0_1"/>
<evidence type="ECO:0000256" key="1">
    <source>
        <dbReference type="SAM" id="MobiDB-lite"/>
    </source>
</evidence>
<reference evidence="2 3" key="1">
    <citation type="submission" date="2014-04" db="EMBL/GenBank/DDBJ databases">
        <authorList>
            <consortium name="DOE Joint Genome Institute"/>
            <person name="Kuo A."/>
            <person name="Kohler A."/>
            <person name="Jargeat P."/>
            <person name="Nagy L.G."/>
            <person name="Floudas D."/>
            <person name="Copeland A."/>
            <person name="Barry K.W."/>
            <person name="Cichocki N."/>
            <person name="Veneault-Fourrey C."/>
            <person name="LaButti K."/>
            <person name="Lindquist E.A."/>
            <person name="Lipzen A."/>
            <person name="Lundell T."/>
            <person name="Morin E."/>
            <person name="Murat C."/>
            <person name="Sun H."/>
            <person name="Tunlid A."/>
            <person name="Henrissat B."/>
            <person name="Grigoriev I.V."/>
            <person name="Hibbett D.S."/>
            <person name="Martin F."/>
            <person name="Nordberg H.P."/>
            <person name="Cantor M.N."/>
            <person name="Hua S.X."/>
        </authorList>
    </citation>
    <scope>NUCLEOTIDE SEQUENCE [LARGE SCALE GENOMIC DNA]</scope>
    <source>
        <strain evidence="2 3">Ve08.2h10</strain>
    </source>
</reference>
<gene>
    <name evidence="2" type="ORF">PAXRUDRAFT_19103</name>
</gene>